<protein>
    <recommendedName>
        <fullName evidence="1">Calponin-homology (CH) domain-containing protein</fullName>
    </recommendedName>
</protein>
<dbReference type="PANTHER" id="PTHR47385:SF9">
    <property type="entry name" value="CALPONIN-HOMOLOGY (CH) DOMAIN-CONTAINING PROTEIN"/>
    <property type="match status" value="1"/>
</dbReference>
<dbReference type="PROSITE" id="PS50021">
    <property type="entry name" value="CH"/>
    <property type="match status" value="1"/>
</dbReference>
<evidence type="ECO:0000259" key="1">
    <source>
        <dbReference type="PROSITE" id="PS50021"/>
    </source>
</evidence>
<dbReference type="InterPro" id="IPR050606">
    <property type="entry name" value="Calponin-like"/>
</dbReference>
<comment type="caution">
    <text evidence="2">The sequence shown here is derived from an EMBL/GenBank/DDBJ whole genome shotgun (WGS) entry which is preliminary data.</text>
</comment>
<dbReference type="AlphaFoldDB" id="A0AA36M117"/>
<dbReference type="SUPFAM" id="SSF47576">
    <property type="entry name" value="Calponin-homology domain, CH-domain"/>
    <property type="match status" value="1"/>
</dbReference>
<sequence length="185" mass="21001">MKAHLNFLVNSGSFSLAEDNRPQLKHISRTMEQHYHRPRPSGMAGKILDKQASKFNDQEAGYLLEWIKGLIKEDFDTDGSRDNFLEQLRNGEKLCKLMNAIQDGSVKKIMKPISNFNCMENLNQFVTAARALGVKDEETFQSIDLFEGRDLFSVCVTLQSLSRKVEKSHNIPPPKQAAKETLMNA</sequence>
<dbReference type="Proteomes" id="UP001176961">
    <property type="component" value="Unassembled WGS sequence"/>
</dbReference>
<dbReference type="InterPro" id="IPR003096">
    <property type="entry name" value="SM22_calponin"/>
</dbReference>
<gene>
    <name evidence="2" type="ORF">CYNAS_LOCUS6035</name>
</gene>
<dbReference type="PANTHER" id="PTHR47385">
    <property type="entry name" value="CALPONIN"/>
    <property type="match status" value="1"/>
</dbReference>
<reference evidence="2" key="1">
    <citation type="submission" date="2023-07" db="EMBL/GenBank/DDBJ databases">
        <authorList>
            <consortium name="CYATHOMIX"/>
        </authorList>
    </citation>
    <scope>NUCLEOTIDE SEQUENCE</scope>
    <source>
        <strain evidence="2">N/A</strain>
    </source>
</reference>
<dbReference type="EMBL" id="CATQJL010000112">
    <property type="protein sequence ID" value="CAJ0594052.1"/>
    <property type="molecule type" value="Genomic_DNA"/>
</dbReference>
<feature type="domain" description="Calponin-homology (CH)" evidence="1">
    <location>
        <begin position="57"/>
        <end position="166"/>
    </location>
</feature>
<accession>A0AA36M117</accession>
<keyword evidence="3" id="KW-1185">Reference proteome</keyword>
<evidence type="ECO:0000313" key="3">
    <source>
        <dbReference type="Proteomes" id="UP001176961"/>
    </source>
</evidence>
<dbReference type="PRINTS" id="PR00888">
    <property type="entry name" value="SM22CALPONIN"/>
</dbReference>
<evidence type="ECO:0000313" key="2">
    <source>
        <dbReference type="EMBL" id="CAJ0594052.1"/>
    </source>
</evidence>
<dbReference type="GO" id="GO:0015629">
    <property type="term" value="C:actin cytoskeleton"/>
    <property type="evidence" value="ECO:0007669"/>
    <property type="project" value="TreeGrafter"/>
</dbReference>
<dbReference type="Gene3D" id="1.10.418.10">
    <property type="entry name" value="Calponin-like domain"/>
    <property type="match status" value="1"/>
</dbReference>
<proteinExistence type="predicted"/>
<name>A0AA36M117_CYLNA</name>
<dbReference type="GO" id="GO:0007015">
    <property type="term" value="P:actin filament organization"/>
    <property type="evidence" value="ECO:0007669"/>
    <property type="project" value="TreeGrafter"/>
</dbReference>
<dbReference type="InterPro" id="IPR001715">
    <property type="entry name" value="CH_dom"/>
</dbReference>
<dbReference type="Pfam" id="PF00307">
    <property type="entry name" value="CH"/>
    <property type="match status" value="1"/>
</dbReference>
<dbReference type="InterPro" id="IPR036872">
    <property type="entry name" value="CH_dom_sf"/>
</dbReference>
<dbReference type="SMART" id="SM00033">
    <property type="entry name" value="CH"/>
    <property type="match status" value="1"/>
</dbReference>
<dbReference type="GO" id="GO:0051015">
    <property type="term" value="F:actin filament binding"/>
    <property type="evidence" value="ECO:0007669"/>
    <property type="project" value="TreeGrafter"/>
</dbReference>
<organism evidence="2 3">
    <name type="scientific">Cylicocyclus nassatus</name>
    <name type="common">Nematode worm</name>
    <dbReference type="NCBI Taxonomy" id="53992"/>
    <lineage>
        <taxon>Eukaryota</taxon>
        <taxon>Metazoa</taxon>
        <taxon>Ecdysozoa</taxon>
        <taxon>Nematoda</taxon>
        <taxon>Chromadorea</taxon>
        <taxon>Rhabditida</taxon>
        <taxon>Rhabditina</taxon>
        <taxon>Rhabditomorpha</taxon>
        <taxon>Strongyloidea</taxon>
        <taxon>Strongylidae</taxon>
        <taxon>Cylicocyclus</taxon>
    </lineage>
</organism>